<reference evidence="3" key="1">
    <citation type="submission" date="2016-01" db="EMBL/GenBank/DDBJ databases">
        <title>Reference transcriptome for the parasite Schistocephalus solidus: insights into the molecular evolution of parasitism.</title>
        <authorList>
            <person name="Hebert F.O."/>
            <person name="Grambauer S."/>
            <person name="Barber I."/>
            <person name="Landry C.R."/>
            <person name="Aubin-Horth N."/>
        </authorList>
    </citation>
    <scope>NUCLEOTIDE SEQUENCE</scope>
</reference>
<dbReference type="EMBL" id="GEEE01013571">
    <property type="protein sequence ID" value="JAP49654.1"/>
    <property type="molecule type" value="Transcribed_RNA"/>
</dbReference>
<accession>A0A0V0J3Y7</accession>
<dbReference type="PANTHER" id="PTHR12419">
    <property type="entry name" value="OTU DOMAIN CONTAINING PROTEIN"/>
    <property type="match status" value="1"/>
</dbReference>
<sequence>MPKLHRKSHRHKFRRRSSSVDEEEDEACHPHSYEDDNQFCEQLSAIGLVLRDVPSDGNCMFHAFSDQLFGTFEKHALLRWETVNFLRNHKRELLPFCEEDEFDDVLHDLAKPGTFGDHTSLIALARLYSVDVIVHQVGLHPIYVAYSPFRDHWTRQVHLALHSIQHYSSVRNPNKKDGPANVHIDPSKIFSKPEIKN</sequence>
<gene>
    <name evidence="3" type="primary">OTUD3</name>
    <name evidence="3" type="ORF">TR137316</name>
</gene>
<dbReference type="GO" id="GO:0016579">
    <property type="term" value="P:protein deubiquitination"/>
    <property type="evidence" value="ECO:0007669"/>
    <property type="project" value="TreeGrafter"/>
</dbReference>
<feature type="region of interest" description="Disordered" evidence="1">
    <location>
        <begin position="170"/>
        <end position="197"/>
    </location>
</feature>
<evidence type="ECO:0000256" key="1">
    <source>
        <dbReference type="SAM" id="MobiDB-lite"/>
    </source>
</evidence>
<dbReference type="InterPro" id="IPR038765">
    <property type="entry name" value="Papain-like_cys_pep_sf"/>
</dbReference>
<protein>
    <submittedName>
        <fullName evidence="3">OTU domain-containing protein 3</fullName>
    </submittedName>
</protein>
<dbReference type="GO" id="GO:0004843">
    <property type="term" value="F:cysteine-type deubiquitinase activity"/>
    <property type="evidence" value="ECO:0007669"/>
    <property type="project" value="TreeGrafter"/>
</dbReference>
<feature type="region of interest" description="Disordered" evidence="1">
    <location>
        <begin position="1"/>
        <end position="31"/>
    </location>
</feature>
<dbReference type="AlphaFoldDB" id="A0A0V0J3Y7"/>
<dbReference type="Gene3D" id="3.90.70.80">
    <property type="match status" value="1"/>
</dbReference>
<dbReference type="CDD" id="cd22756">
    <property type="entry name" value="OTU_OTUD3-like"/>
    <property type="match status" value="1"/>
</dbReference>
<dbReference type="EMBL" id="GEEE01003381">
    <property type="protein sequence ID" value="JAP59844.1"/>
    <property type="molecule type" value="Transcribed_RNA"/>
</dbReference>
<dbReference type="PROSITE" id="PS50802">
    <property type="entry name" value="OTU"/>
    <property type="match status" value="1"/>
</dbReference>
<dbReference type="SUPFAM" id="SSF54001">
    <property type="entry name" value="Cysteine proteinases"/>
    <property type="match status" value="1"/>
</dbReference>
<dbReference type="Pfam" id="PF02338">
    <property type="entry name" value="OTU"/>
    <property type="match status" value="1"/>
</dbReference>
<feature type="domain" description="OTU" evidence="2">
    <location>
        <begin position="48"/>
        <end position="159"/>
    </location>
</feature>
<name>A0A0V0J3Y7_SCHSO</name>
<feature type="compositionally biased region" description="Basic residues" evidence="1">
    <location>
        <begin position="1"/>
        <end position="17"/>
    </location>
</feature>
<dbReference type="InterPro" id="IPR003323">
    <property type="entry name" value="OTU_dom"/>
</dbReference>
<dbReference type="EMBL" id="GEEE01006753">
    <property type="protein sequence ID" value="JAP56472.1"/>
    <property type="molecule type" value="Transcribed_RNA"/>
</dbReference>
<evidence type="ECO:0000259" key="2">
    <source>
        <dbReference type="PROSITE" id="PS50802"/>
    </source>
</evidence>
<dbReference type="PANTHER" id="PTHR12419:SF7">
    <property type="entry name" value="OTU DOMAIN-CONTAINING PROTEIN 3"/>
    <property type="match status" value="1"/>
</dbReference>
<organism evidence="3">
    <name type="scientific">Schistocephalus solidus</name>
    <name type="common">Tapeworm</name>
    <dbReference type="NCBI Taxonomy" id="70667"/>
    <lineage>
        <taxon>Eukaryota</taxon>
        <taxon>Metazoa</taxon>
        <taxon>Spiralia</taxon>
        <taxon>Lophotrochozoa</taxon>
        <taxon>Platyhelminthes</taxon>
        <taxon>Cestoda</taxon>
        <taxon>Eucestoda</taxon>
        <taxon>Diphyllobothriidea</taxon>
        <taxon>Diphyllobothriidae</taxon>
        <taxon>Schistocephalus</taxon>
    </lineage>
</organism>
<proteinExistence type="predicted"/>
<dbReference type="InterPro" id="IPR050704">
    <property type="entry name" value="Peptidase_C85-like"/>
</dbReference>
<evidence type="ECO:0000313" key="3">
    <source>
        <dbReference type="EMBL" id="JAP59844.1"/>
    </source>
</evidence>